<evidence type="ECO:0000313" key="1">
    <source>
        <dbReference type="EMBL" id="KAK1144924.1"/>
    </source>
</evidence>
<dbReference type="Proteomes" id="UP001177260">
    <property type="component" value="Unassembled WGS sequence"/>
</dbReference>
<accession>A0ACC3B3C2</accession>
<sequence>MNFYTDGGCRGNGKRDAIGAAVAVHVRRWGKSIYWARSLPTYPPPTNQRAEIMGIILALKLALKRYQDLASYPRLCVTINTDSKYAIGCMTEWIHKWRNNEWTNARGIEVANRELIEKASDLHDRVEELGVVRYNWISREDNKLADRLCNDKMDEQ</sequence>
<reference evidence="1 2" key="1">
    <citation type="journal article" date="2023" name="ACS Omega">
        <title>Identification of the Neoaspergillic Acid Biosynthesis Gene Cluster by Establishing an In Vitro CRISPR-Ribonucleoprotein Genetic System in Aspergillus melleus.</title>
        <authorList>
            <person name="Yuan B."/>
            <person name="Grau M.F."/>
            <person name="Murata R.M."/>
            <person name="Torok T."/>
            <person name="Venkateswaran K."/>
            <person name="Stajich J.E."/>
            <person name="Wang C.C.C."/>
        </authorList>
    </citation>
    <scope>NUCLEOTIDE SEQUENCE [LARGE SCALE GENOMIC DNA]</scope>
    <source>
        <strain evidence="1 2">IMV 1140</strain>
    </source>
</reference>
<name>A0ACC3B3C2_9EURO</name>
<dbReference type="EMBL" id="JAOPJF010000027">
    <property type="protein sequence ID" value="KAK1144924.1"/>
    <property type="molecule type" value="Genomic_DNA"/>
</dbReference>
<comment type="caution">
    <text evidence="1">The sequence shown here is derived from an EMBL/GenBank/DDBJ whole genome shotgun (WGS) entry which is preliminary data.</text>
</comment>
<evidence type="ECO:0000313" key="2">
    <source>
        <dbReference type="Proteomes" id="UP001177260"/>
    </source>
</evidence>
<organism evidence="1 2">
    <name type="scientific">Aspergillus melleus</name>
    <dbReference type="NCBI Taxonomy" id="138277"/>
    <lineage>
        <taxon>Eukaryota</taxon>
        <taxon>Fungi</taxon>
        <taxon>Dikarya</taxon>
        <taxon>Ascomycota</taxon>
        <taxon>Pezizomycotina</taxon>
        <taxon>Eurotiomycetes</taxon>
        <taxon>Eurotiomycetidae</taxon>
        <taxon>Eurotiales</taxon>
        <taxon>Aspergillaceae</taxon>
        <taxon>Aspergillus</taxon>
        <taxon>Aspergillus subgen. Circumdati</taxon>
    </lineage>
</organism>
<proteinExistence type="predicted"/>
<keyword evidence="2" id="KW-1185">Reference proteome</keyword>
<protein>
    <submittedName>
        <fullName evidence="1">Uncharacterized protein</fullName>
    </submittedName>
</protein>
<gene>
    <name evidence="1" type="ORF">N8T08_004639</name>
</gene>